<comment type="caution">
    <text evidence="2">The sequence shown here is derived from an EMBL/GenBank/DDBJ whole genome shotgun (WGS) entry which is preliminary data.</text>
</comment>
<dbReference type="EMBL" id="JBHULG010000001">
    <property type="protein sequence ID" value="MFD2544030.1"/>
    <property type="molecule type" value="Genomic_DNA"/>
</dbReference>
<accession>A0ABW5K8F9</accession>
<dbReference type="RefSeq" id="WP_255926648.1">
    <property type="nucleotide sequence ID" value="NZ_JANFQP010000001.1"/>
</dbReference>
<feature type="transmembrane region" description="Helical" evidence="1">
    <location>
        <begin position="91"/>
        <end position="110"/>
    </location>
</feature>
<evidence type="ECO:0000256" key="1">
    <source>
        <dbReference type="SAM" id="Phobius"/>
    </source>
</evidence>
<dbReference type="Proteomes" id="UP001597394">
    <property type="component" value="Unassembled WGS sequence"/>
</dbReference>
<reference evidence="3" key="1">
    <citation type="journal article" date="2019" name="Int. J. Syst. Evol. Microbiol.">
        <title>The Global Catalogue of Microorganisms (GCM) 10K type strain sequencing project: providing services to taxonomists for standard genome sequencing and annotation.</title>
        <authorList>
            <consortium name="The Broad Institute Genomics Platform"/>
            <consortium name="The Broad Institute Genome Sequencing Center for Infectious Disease"/>
            <person name="Wu L."/>
            <person name="Ma J."/>
        </authorList>
    </citation>
    <scope>NUCLEOTIDE SEQUENCE [LARGE SCALE GENOMIC DNA]</scope>
    <source>
        <strain evidence="3">KCTC 52204</strain>
    </source>
</reference>
<sequence length="238" mass="28275">MSDQPQSEIRNYLLSKKLPIDVLMEVEDHFVTQINELQNHEQQDFNQAFDKTKNSWQNELKPYWNGSLSLEDVSDFMRKVRKENEISNLQFALKWSVLPLIMIFTGLLLFDAEKFGIFTISILIAMEIAVFINYLHHYQDFKLVKKYPNYTLTWHQHSIFIFIIILSPTINIFERFLNSPEKYQNLLLLKGNISEFIFTLLPILLLIFGSLFSYSSQKNYLRQIQKVKPYLKHLKLSN</sequence>
<keyword evidence="3" id="KW-1185">Reference proteome</keyword>
<feature type="transmembrane region" description="Helical" evidence="1">
    <location>
        <begin position="116"/>
        <end position="136"/>
    </location>
</feature>
<evidence type="ECO:0000313" key="2">
    <source>
        <dbReference type="EMBL" id="MFD2544030.1"/>
    </source>
</evidence>
<evidence type="ECO:0000313" key="3">
    <source>
        <dbReference type="Proteomes" id="UP001597394"/>
    </source>
</evidence>
<keyword evidence="1" id="KW-1133">Transmembrane helix</keyword>
<protein>
    <submittedName>
        <fullName evidence="2">Uncharacterized protein</fullName>
    </submittedName>
</protein>
<name>A0ABW5K8F9_9FLAO</name>
<feature type="transmembrane region" description="Helical" evidence="1">
    <location>
        <begin position="157"/>
        <end position="173"/>
    </location>
</feature>
<keyword evidence="1" id="KW-0812">Transmembrane</keyword>
<feature type="transmembrane region" description="Helical" evidence="1">
    <location>
        <begin position="193"/>
        <end position="214"/>
    </location>
</feature>
<gene>
    <name evidence="2" type="ORF">ACFSO8_01020</name>
</gene>
<proteinExistence type="predicted"/>
<keyword evidence="1" id="KW-0472">Membrane</keyword>
<organism evidence="2 3">
    <name type="scientific">Kaistella montana</name>
    <dbReference type="NCBI Taxonomy" id="1849733"/>
    <lineage>
        <taxon>Bacteria</taxon>
        <taxon>Pseudomonadati</taxon>
        <taxon>Bacteroidota</taxon>
        <taxon>Flavobacteriia</taxon>
        <taxon>Flavobacteriales</taxon>
        <taxon>Weeksellaceae</taxon>
        <taxon>Chryseobacterium group</taxon>
        <taxon>Kaistella</taxon>
    </lineage>
</organism>